<dbReference type="Proteomes" id="UP000271889">
    <property type="component" value="Unassembled WGS sequence"/>
</dbReference>
<protein>
    <recommendedName>
        <fullName evidence="2">Metalloendopeptidase</fullName>
        <ecNumber evidence="2">3.4.24.-</ecNumber>
    </recommendedName>
</protein>
<keyword evidence="1 2" id="KW-0378">Hydrolase</keyword>
<dbReference type="AlphaFoldDB" id="A0A3P6SB32"/>
<dbReference type="PANTHER" id="PTHR10127:SF793">
    <property type="entry name" value="ZINC METALLOPROTEINASE NAS-31"/>
    <property type="match status" value="1"/>
</dbReference>
<name>A0A3P6SB32_CYLGO</name>
<comment type="caution">
    <text evidence="1">Lacks conserved residue(s) required for the propagation of feature annotation.</text>
</comment>
<dbReference type="EMBL" id="UYRV01005623">
    <property type="protein sequence ID" value="VDK52834.1"/>
    <property type="molecule type" value="Genomic_DNA"/>
</dbReference>
<dbReference type="GO" id="GO:0004222">
    <property type="term" value="F:metalloendopeptidase activity"/>
    <property type="evidence" value="ECO:0007669"/>
    <property type="project" value="UniProtKB-UniRule"/>
</dbReference>
<keyword evidence="1 2" id="KW-0482">Metalloprotease</keyword>
<dbReference type="InterPro" id="IPR024079">
    <property type="entry name" value="MetalloPept_cat_dom_sf"/>
</dbReference>
<feature type="binding site" evidence="1">
    <location>
        <position position="18"/>
    </location>
    <ligand>
        <name>Zn(2+)</name>
        <dbReference type="ChEBI" id="CHEBI:29105"/>
        <note>catalytic</note>
    </ligand>
</feature>
<dbReference type="GO" id="GO:0006508">
    <property type="term" value="P:proteolysis"/>
    <property type="evidence" value="ECO:0007669"/>
    <property type="project" value="UniProtKB-KW"/>
</dbReference>
<dbReference type="SUPFAM" id="SSF55486">
    <property type="entry name" value="Metalloproteases ('zincins'), catalytic domain"/>
    <property type="match status" value="1"/>
</dbReference>
<keyword evidence="1 2" id="KW-0862">Zinc</keyword>
<dbReference type="InterPro" id="IPR001506">
    <property type="entry name" value="Peptidase_M12A"/>
</dbReference>
<dbReference type="PRINTS" id="PR00480">
    <property type="entry name" value="ASTACIN"/>
</dbReference>
<evidence type="ECO:0000313" key="5">
    <source>
        <dbReference type="Proteomes" id="UP000271889"/>
    </source>
</evidence>
<feature type="binding site" evidence="1">
    <location>
        <position position="24"/>
    </location>
    <ligand>
        <name>Zn(2+)</name>
        <dbReference type="ChEBI" id="CHEBI:29105"/>
        <note>catalytic</note>
    </ligand>
</feature>
<comment type="cofactor">
    <cofactor evidence="1 2">
        <name>Zn(2+)</name>
        <dbReference type="ChEBI" id="CHEBI:29105"/>
    </cofactor>
    <text evidence="1 2">Binds 1 zinc ion per subunit.</text>
</comment>
<accession>A0A3P6SB32</accession>
<dbReference type="PROSITE" id="PS51864">
    <property type="entry name" value="ASTACIN"/>
    <property type="match status" value="1"/>
</dbReference>
<keyword evidence="1 2" id="KW-0645">Protease</keyword>
<evidence type="ECO:0000259" key="3">
    <source>
        <dbReference type="PROSITE" id="PS51864"/>
    </source>
</evidence>
<proteinExistence type="predicted"/>
<dbReference type="EC" id="3.4.24.-" evidence="2"/>
<reference evidence="4 5" key="1">
    <citation type="submission" date="2018-11" db="EMBL/GenBank/DDBJ databases">
        <authorList>
            <consortium name="Pathogen Informatics"/>
        </authorList>
    </citation>
    <scope>NUCLEOTIDE SEQUENCE [LARGE SCALE GENOMIC DNA]</scope>
</reference>
<feature type="active site" evidence="1">
    <location>
        <position position="15"/>
    </location>
</feature>
<evidence type="ECO:0000256" key="1">
    <source>
        <dbReference type="PROSITE-ProRule" id="PRU01211"/>
    </source>
</evidence>
<sequence length="365" mass="41244">MICRKYTQVGIALHEIGHALGFHHTHARHDRDQYIMVDIDAVQPGFIEEFNIEPTSRNDNYGIPYDYGSVMHYNCRSFAKDKSDKGNRTMVPHEPEYVDTLGSHFLSFYEKLMMNIHYNCFDRCKIDSNRLGRYSRTKPYDTSGSSSWVSSVYDGIVGGFAKIRHGFPSLPELKLDWGDWGGGCFGWSTCFGLGSHDLDSKTSTISTITTTTTSATTMKRPSSASDLSYPTARCEMGGFPNPKDCTKCVCPDGYGGRLCKRRPKGCGKVLQAKTNYRLLEDRVGYEGVTSSKEKEDFEKCIYWIKVSNCLNCTKGIIVLQAPKGRRIEVVLVRYDYRVATNGCYHAGIEIKTQKDQRATGYRQEQ</sequence>
<keyword evidence="1 2" id="KW-0479">Metal-binding</keyword>
<evidence type="ECO:0000313" key="4">
    <source>
        <dbReference type="EMBL" id="VDK52834.1"/>
    </source>
</evidence>
<dbReference type="PANTHER" id="PTHR10127">
    <property type="entry name" value="DISCOIDIN, CUB, EGF, LAMININ , AND ZINC METALLOPROTEASE DOMAIN CONTAINING"/>
    <property type="match status" value="1"/>
</dbReference>
<organism evidence="4 5">
    <name type="scientific">Cylicostephanus goldi</name>
    <name type="common">Nematode worm</name>
    <dbReference type="NCBI Taxonomy" id="71465"/>
    <lineage>
        <taxon>Eukaryota</taxon>
        <taxon>Metazoa</taxon>
        <taxon>Ecdysozoa</taxon>
        <taxon>Nematoda</taxon>
        <taxon>Chromadorea</taxon>
        <taxon>Rhabditida</taxon>
        <taxon>Rhabditina</taxon>
        <taxon>Rhabditomorpha</taxon>
        <taxon>Strongyloidea</taxon>
        <taxon>Strongylidae</taxon>
        <taxon>Cylicostephanus</taxon>
    </lineage>
</organism>
<dbReference type="OrthoDB" id="5862166at2759"/>
<feature type="domain" description="Peptidase M12A" evidence="3">
    <location>
        <begin position="1"/>
        <end position="125"/>
    </location>
</feature>
<dbReference type="GO" id="GO:0008270">
    <property type="term" value="F:zinc ion binding"/>
    <property type="evidence" value="ECO:0007669"/>
    <property type="project" value="UniProtKB-UniRule"/>
</dbReference>
<gene>
    <name evidence="4" type="ORF">CGOC_LOCUS2500</name>
</gene>
<dbReference type="Gene3D" id="3.40.390.10">
    <property type="entry name" value="Collagenase (Catalytic Domain)"/>
    <property type="match status" value="1"/>
</dbReference>
<dbReference type="Pfam" id="PF01400">
    <property type="entry name" value="Astacin"/>
    <property type="match status" value="1"/>
</dbReference>
<evidence type="ECO:0000256" key="2">
    <source>
        <dbReference type="RuleBase" id="RU361183"/>
    </source>
</evidence>
<feature type="binding site" evidence="1">
    <location>
        <position position="14"/>
    </location>
    <ligand>
        <name>Zn(2+)</name>
        <dbReference type="ChEBI" id="CHEBI:29105"/>
        <note>catalytic</note>
    </ligand>
</feature>
<keyword evidence="5" id="KW-1185">Reference proteome</keyword>